<dbReference type="SUPFAM" id="SSF46894">
    <property type="entry name" value="C-terminal effector domain of the bipartite response regulators"/>
    <property type="match status" value="1"/>
</dbReference>
<dbReference type="PANTHER" id="PTHR34293:SF1">
    <property type="entry name" value="HTH-TYPE TRANSCRIPTIONAL REGULATOR TRMBL2"/>
    <property type="match status" value="1"/>
</dbReference>
<evidence type="ECO:0000313" key="2">
    <source>
        <dbReference type="EMBL" id="MDI6105998.1"/>
    </source>
</evidence>
<organism evidence="2 3">
    <name type="scientific">Actinoplanes sandaracinus</name>
    <dbReference type="NCBI Taxonomy" id="3045177"/>
    <lineage>
        <taxon>Bacteria</taxon>
        <taxon>Bacillati</taxon>
        <taxon>Actinomycetota</taxon>
        <taxon>Actinomycetes</taxon>
        <taxon>Micromonosporales</taxon>
        <taxon>Micromonosporaceae</taxon>
        <taxon>Actinoplanes</taxon>
    </lineage>
</organism>
<dbReference type="Pfam" id="PF00196">
    <property type="entry name" value="GerE"/>
    <property type="match status" value="1"/>
</dbReference>
<keyword evidence="3" id="KW-1185">Reference proteome</keyword>
<accession>A0ABT6X1W6</accession>
<sequence length="329" mass="37378">MQEELQPDAVAIFRSIVADPSWTRETIERRHQISAERVDEIIDSLARLMLLRPSLDPAREYDPVSPEAAVIELLAEEERQVRQQQAQLARVRSSMLSLQQTYFEARQQRRPTEAIDIIQDRDMIRHLLADRARRTEKELRIAHPGSGMNEEGLARSRALDLLMLERGVEMRSVLQHSTRNHRPTRRYVAEVVRCGAIVRTVPVVPRRLIIFDRDIAFIPREGGDSAQGAVLIREPSVIDHLLSSFDALWEDGRAYPIDVDEDEADVIRDEIAQAILEQMAGGAKDELIARRLGISVRTCRRYIATITTSLGAQSRFQAGVLAAQRGLLR</sequence>
<protein>
    <submittedName>
        <fullName evidence="2">LuxR C-terminal-related transcriptional regulator</fullName>
    </submittedName>
</protein>
<evidence type="ECO:0000313" key="3">
    <source>
        <dbReference type="Proteomes" id="UP001241758"/>
    </source>
</evidence>
<dbReference type="Gene3D" id="1.10.10.10">
    <property type="entry name" value="Winged helix-like DNA-binding domain superfamily/Winged helix DNA-binding domain"/>
    <property type="match status" value="1"/>
</dbReference>
<dbReference type="InterPro" id="IPR036388">
    <property type="entry name" value="WH-like_DNA-bd_sf"/>
</dbReference>
<dbReference type="EMBL" id="JASCTH010000067">
    <property type="protein sequence ID" value="MDI6105998.1"/>
    <property type="molecule type" value="Genomic_DNA"/>
</dbReference>
<name>A0ABT6X1W6_9ACTN</name>
<dbReference type="PANTHER" id="PTHR34293">
    <property type="entry name" value="HTH-TYPE TRANSCRIPTIONAL REGULATOR TRMBL2"/>
    <property type="match status" value="1"/>
</dbReference>
<dbReference type="InterPro" id="IPR000792">
    <property type="entry name" value="Tscrpt_reg_LuxR_C"/>
</dbReference>
<dbReference type="InterPro" id="IPR016032">
    <property type="entry name" value="Sig_transdc_resp-reg_C-effctor"/>
</dbReference>
<comment type="caution">
    <text evidence="2">The sequence shown here is derived from an EMBL/GenBank/DDBJ whole genome shotgun (WGS) entry which is preliminary data.</text>
</comment>
<feature type="domain" description="HTH luxR-type" evidence="1">
    <location>
        <begin position="273"/>
        <end position="322"/>
    </location>
</feature>
<gene>
    <name evidence="2" type="ORF">QLQ12_46255</name>
</gene>
<dbReference type="Proteomes" id="UP001241758">
    <property type="component" value="Unassembled WGS sequence"/>
</dbReference>
<dbReference type="SMART" id="SM00421">
    <property type="entry name" value="HTH_LUXR"/>
    <property type="match status" value="1"/>
</dbReference>
<proteinExistence type="predicted"/>
<dbReference type="InterPro" id="IPR051797">
    <property type="entry name" value="TrmB-like"/>
</dbReference>
<reference evidence="2 3" key="1">
    <citation type="submission" date="2023-05" db="EMBL/GenBank/DDBJ databases">
        <title>Actinoplanes sp. NEAU-A12 genome sequencing.</title>
        <authorList>
            <person name="Wang Z.-S."/>
        </authorList>
    </citation>
    <scope>NUCLEOTIDE SEQUENCE [LARGE SCALE GENOMIC DNA]</scope>
    <source>
        <strain evidence="2 3">NEAU-A12</strain>
    </source>
</reference>
<evidence type="ECO:0000259" key="1">
    <source>
        <dbReference type="SMART" id="SM00421"/>
    </source>
</evidence>
<dbReference type="RefSeq" id="WP_282767461.1">
    <property type="nucleotide sequence ID" value="NZ_JASCTH010000067.1"/>
</dbReference>